<sequence length="74" mass="7860">MNLKCNITLTGCASPPTPLSLLSVPGVWRQGPGWKNVEEKDRIKFPPLLAFISPGKASPLGAAGVVDQVMRTSD</sequence>
<dbReference type="Proteomes" id="UP001352852">
    <property type="component" value="Unassembled WGS sequence"/>
</dbReference>
<reference evidence="1 2" key="1">
    <citation type="submission" date="2021-06" db="EMBL/GenBank/DDBJ databases">
        <authorList>
            <person name="Palmer J.M."/>
        </authorList>
    </citation>
    <scope>NUCLEOTIDE SEQUENCE [LARGE SCALE GENOMIC DNA]</scope>
    <source>
        <strain evidence="1 2">CL_MEX2019</strain>
        <tissue evidence="1">Muscle</tissue>
    </source>
</reference>
<name>A0ABU7EUM7_9TELE</name>
<evidence type="ECO:0000313" key="1">
    <source>
        <dbReference type="EMBL" id="MED6290918.1"/>
    </source>
</evidence>
<keyword evidence="2" id="KW-1185">Reference proteome</keyword>
<protein>
    <submittedName>
        <fullName evidence="1">Uncharacterized protein</fullName>
    </submittedName>
</protein>
<dbReference type="EMBL" id="JAHUTJ010067166">
    <property type="protein sequence ID" value="MED6290918.1"/>
    <property type="molecule type" value="Genomic_DNA"/>
</dbReference>
<proteinExistence type="predicted"/>
<accession>A0ABU7EUM7</accession>
<evidence type="ECO:0000313" key="2">
    <source>
        <dbReference type="Proteomes" id="UP001352852"/>
    </source>
</evidence>
<gene>
    <name evidence="1" type="ORF">CHARACLAT_018297</name>
</gene>
<organism evidence="1 2">
    <name type="scientific">Characodon lateralis</name>
    <dbReference type="NCBI Taxonomy" id="208331"/>
    <lineage>
        <taxon>Eukaryota</taxon>
        <taxon>Metazoa</taxon>
        <taxon>Chordata</taxon>
        <taxon>Craniata</taxon>
        <taxon>Vertebrata</taxon>
        <taxon>Euteleostomi</taxon>
        <taxon>Actinopterygii</taxon>
        <taxon>Neopterygii</taxon>
        <taxon>Teleostei</taxon>
        <taxon>Neoteleostei</taxon>
        <taxon>Acanthomorphata</taxon>
        <taxon>Ovalentaria</taxon>
        <taxon>Atherinomorphae</taxon>
        <taxon>Cyprinodontiformes</taxon>
        <taxon>Goodeidae</taxon>
        <taxon>Characodon</taxon>
    </lineage>
</organism>
<comment type="caution">
    <text evidence="1">The sequence shown here is derived from an EMBL/GenBank/DDBJ whole genome shotgun (WGS) entry which is preliminary data.</text>
</comment>